<evidence type="ECO:0000313" key="1">
    <source>
        <dbReference type="EMBL" id="SUA68962.1"/>
    </source>
</evidence>
<protein>
    <submittedName>
        <fullName evidence="1">Uncharacterized protein</fullName>
    </submittedName>
</protein>
<name>A0A378XYC6_PAEPO</name>
<organism evidence="1 2">
    <name type="scientific">Paenibacillus polymyxa</name>
    <name type="common">Bacillus polymyxa</name>
    <dbReference type="NCBI Taxonomy" id="1406"/>
    <lineage>
        <taxon>Bacteria</taxon>
        <taxon>Bacillati</taxon>
        <taxon>Bacillota</taxon>
        <taxon>Bacilli</taxon>
        <taxon>Bacillales</taxon>
        <taxon>Paenibacillaceae</taxon>
        <taxon>Paenibacillus</taxon>
    </lineage>
</organism>
<dbReference type="EMBL" id="UGSC01000001">
    <property type="protein sequence ID" value="SUA68962.1"/>
    <property type="molecule type" value="Genomic_DNA"/>
</dbReference>
<gene>
    <name evidence="1" type="ORF">NCTC10343_01971</name>
</gene>
<sequence length="33" mass="4093">MNAWKAGYSLKATGEVWYFYRIGMPWEVMEWKY</sequence>
<accession>A0A378XYC6</accession>
<dbReference type="Proteomes" id="UP000254400">
    <property type="component" value="Unassembled WGS sequence"/>
</dbReference>
<proteinExistence type="predicted"/>
<dbReference type="AlphaFoldDB" id="A0A378XYC6"/>
<reference evidence="1 2" key="1">
    <citation type="submission" date="2018-06" db="EMBL/GenBank/DDBJ databases">
        <authorList>
            <consortium name="Pathogen Informatics"/>
            <person name="Doyle S."/>
        </authorList>
    </citation>
    <scope>NUCLEOTIDE SEQUENCE [LARGE SCALE GENOMIC DNA]</scope>
    <source>
        <strain evidence="1 2">NCTC10343</strain>
    </source>
</reference>
<evidence type="ECO:0000313" key="2">
    <source>
        <dbReference type="Proteomes" id="UP000254400"/>
    </source>
</evidence>